<dbReference type="Proteomes" id="UP000070544">
    <property type="component" value="Unassembled WGS sequence"/>
</dbReference>
<evidence type="ECO:0000256" key="1">
    <source>
        <dbReference type="SAM" id="MobiDB-lite"/>
    </source>
</evidence>
<protein>
    <submittedName>
        <fullName evidence="2">Uncharacterized protein</fullName>
    </submittedName>
</protein>
<reference evidence="2 3" key="1">
    <citation type="journal article" date="2015" name="Genome Biol. Evol.">
        <title>Phylogenomic analyses indicate that early fungi evolved digesting cell walls of algal ancestors of land plants.</title>
        <authorList>
            <person name="Chang Y."/>
            <person name="Wang S."/>
            <person name="Sekimoto S."/>
            <person name="Aerts A.L."/>
            <person name="Choi C."/>
            <person name="Clum A."/>
            <person name="LaButti K.M."/>
            <person name="Lindquist E.A."/>
            <person name="Yee Ngan C."/>
            <person name="Ohm R.A."/>
            <person name="Salamov A.A."/>
            <person name="Grigoriev I.V."/>
            <person name="Spatafora J.W."/>
            <person name="Berbee M.L."/>
        </authorList>
    </citation>
    <scope>NUCLEOTIDE SEQUENCE [LARGE SCALE GENOMIC DNA]</scope>
    <source>
        <strain evidence="2 3">JEL478</strain>
    </source>
</reference>
<name>A0A139AWV4_GONPJ</name>
<feature type="compositionally biased region" description="Gly residues" evidence="1">
    <location>
        <begin position="89"/>
        <end position="98"/>
    </location>
</feature>
<organism evidence="2 3">
    <name type="scientific">Gonapodya prolifera (strain JEL478)</name>
    <name type="common">Monoblepharis prolifera</name>
    <dbReference type="NCBI Taxonomy" id="1344416"/>
    <lineage>
        <taxon>Eukaryota</taxon>
        <taxon>Fungi</taxon>
        <taxon>Fungi incertae sedis</taxon>
        <taxon>Chytridiomycota</taxon>
        <taxon>Chytridiomycota incertae sedis</taxon>
        <taxon>Monoblepharidomycetes</taxon>
        <taxon>Monoblepharidales</taxon>
        <taxon>Gonapodyaceae</taxon>
        <taxon>Gonapodya</taxon>
    </lineage>
</organism>
<sequence length="104" mass="10848">MSLRSSSDTPPHAAPLSKTPSTSYCAKHIPLSSSNRAPPKPISPSESPLASLPEPEKHPTHSTVVPSNMYERTGSEWNTASVLPRGCDVGQGGSTRGGGGRERG</sequence>
<dbReference type="EMBL" id="KQ965734">
    <property type="protein sequence ID" value="KXS20955.1"/>
    <property type="molecule type" value="Genomic_DNA"/>
</dbReference>
<feature type="region of interest" description="Disordered" evidence="1">
    <location>
        <begin position="1"/>
        <end position="104"/>
    </location>
</feature>
<evidence type="ECO:0000313" key="3">
    <source>
        <dbReference type="Proteomes" id="UP000070544"/>
    </source>
</evidence>
<keyword evidence="3" id="KW-1185">Reference proteome</keyword>
<accession>A0A139AWV4</accession>
<dbReference type="AlphaFoldDB" id="A0A139AWV4"/>
<proteinExistence type="predicted"/>
<feature type="compositionally biased region" description="Low complexity" evidence="1">
    <location>
        <begin position="43"/>
        <end position="53"/>
    </location>
</feature>
<gene>
    <name evidence="2" type="ORF">M427DRAFT_131127</name>
</gene>
<evidence type="ECO:0000313" key="2">
    <source>
        <dbReference type="EMBL" id="KXS20955.1"/>
    </source>
</evidence>